<dbReference type="GO" id="GO:0008270">
    <property type="term" value="F:zinc ion binding"/>
    <property type="evidence" value="ECO:0007669"/>
    <property type="project" value="InterPro"/>
</dbReference>
<dbReference type="Pfam" id="PF02720">
    <property type="entry name" value="DUF222"/>
    <property type="match status" value="1"/>
</dbReference>
<dbReference type="GO" id="GO:0004519">
    <property type="term" value="F:endonuclease activity"/>
    <property type="evidence" value="ECO:0007669"/>
    <property type="project" value="InterPro"/>
</dbReference>
<sequence>MEEFTTPREGSAERGLDCRPAPDADTDTGPAADQEWMDRGIDWPRYENALAPALGELADCARAERALMARRAHVITTVMHHAEDAHRRWATTHPESSASLPSRLVRDLAHSSAVGELACLLKLTERAAEDLIAQSTVLTSALPRALAALAAGRISCRSAAVITDVAGELPPTVVPRFEERIVAYAEGDVTDAQVAARARRLRDDLHPESLATRRRRCHDDRRVWIRPAGDAMAWLGGYLAAESAALIEATLTALAREARDAPDERRTMEQRRADALVDLLTDPESLSRPGSPAATATGSVDRPVAGPAGRPSLPGTGWLARPVLAVTVPVGTMLGGPEPGWLAGFGRIPADQARQLAAAATSFTRIVTDPADGGIVSIDPRQYRIPAALRRALAQQTANCRFPGCRARADTCDLDHRVPHRQGGTTDAENLLPLCRTHHLRKHRTAWRMLHGPGTTGTDTGTAATSITWVSPGGRRYTSEPEPPPSVVLADPPPF</sequence>
<dbReference type="EMBL" id="MRDE01000064">
    <property type="protein sequence ID" value="OMH24114.1"/>
    <property type="molecule type" value="Genomic_DNA"/>
</dbReference>
<feature type="region of interest" description="Disordered" evidence="2">
    <location>
        <begin position="1"/>
        <end position="34"/>
    </location>
</feature>
<dbReference type="InterPro" id="IPR002711">
    <property type="entry name" value="HNH"/>
</dbReference>
<keyword evidence="5" id="KW-1185">Reference proteome</keyword>
<dbReference type="OrthoDB" id="5197219at2"/>
<dbReference type="GO" id="GO:0003676">
    <property type="term" value="F:nucleic acid binding"/>
    <property type="evidence" value="ECO:0007669"/>
    <property type="project" value="InterPro"/>
</dbReference>
<proteinExistence type="inferred from homology"/>
<comment type="similarity">
    <text evidence="1">Belongs to the Rv1128c/1148c/1588c/1702c/1945/3466 family.</text>
</comment>
<feature type="compositionally biased region" description="Low complexity" evidence="2">
    <location>
        <begin position="23"/>
        <end position="33"/>
    </location>
</feature>
<protein>
    <recommendedName>
        <fullName evidence="3">HNH nuclease domain-containing protein</fullName>
    </recommendedName>
</protein>
<feature type="compositionally biased region" description="Basic and acidic residues" evidence="2">
    <location>
        <begin position="10"/>
        <end position="22"/>
    </location>
</feature>
<dbReference type="SMART" id="SM00507">
    <property type="entry name" value="HNHc"/>
    <property type="match status" value="1"/>
</dbReference>
<dbReference type="CDD" id="cd00085">
    <property type="entry name" value="HNHc"/>
    <property type="match status" value="1"/>
</dbReference>
<evidence type="ECO:0000256" key="1">
    <source>
        <dbReference type="ARBA" id="ARBA00023450"/>
    </source>
</evidence>
<evidence type="ECO:0000313" key="4">
    <source>
        <dbReference type="EMBL" id="OMH24114.1"/>
    </source>
</evidence>
<feature type="compositionally biased region" description="Pro residues" evidence="2">
    <location>
        <begin position="481"/>
        <end position="495"/>
    </location>
</feature>
<evidence type="ECO:0000256" key="2">
    <source>
        <dbReference type="SAM" id="MobiDB-lite"/>
    </source>
</evidence>
<dbReference type="Proteomes" id="UP000187085">
    <property type="component" value="Unassembled WGS sequence"/>
</dbReference>
<dbReference type="AlphaFoldDB" id="A0A1R1L9B0"/>
<evidence type="ECO:0000313" key="5">
    <source>
        <dbReference type="Proteomes" id="UP000187085"/>
    </source>
</evidence>
<name>A0A1R1L9B0_9MICC</name>
<dbReference type="RefSeq" id="WP_076704222.1">
    <property type="nucleotide sequence ID" value="NZ_MRDE01000064.1"/>
</dbReference>
<organism evidence="4 5">
    <name type="scientific">Tersicoccus phoenicis</name>
    <dbReference type="NCBI Taxonomy" id="554083"/>
    <lineage>
        <taxon>Bacteria</taxon>
        <taxon>Bacillati</taxon>
        <taxon>Actinomycetota</taxon>
        <taxon>Actinomycetes</taxon>
        <taxon>Micrococcales</taxon>
        <taxon>Micrococcaceae</taxon>
        <taxon>Tersicoccus</taxon>
    </lineage>
</organism>
<gene>
    <name evidence="4" type="ORF">BKD30_09400</name>
</gene>
<dbReference type="InterPro" id="IPR003615">
    <property type="entry name" value="HNH_nuc"/>
</dbReference>
<dbReference type="Gene3D" id="1.10.30.50">
    <property type="match status" value="1"/>
</dbReference>
<reference evidence="4 5" key="1">
    <citation type="submission" date="2016-12" db="EMBL/GenBank/DDBJ databases">
        <title>Draft genome of Tersicoccus phoenicis 1P05MA.</title>
        <authorList>
            <person name="Nakajima Y."/>
            <person name="Yoshizawa S."/>
            <person name="Nakamura K."/>
            <person name="Ogura Y."/>
            <person name="Hayashi T."/>
            <person name="Kogure K."/>
        </authorList>
    </citation>
    <scope>NUCLEOTIDE SEQUENCE [LARGE SCALE GENOMIC DNA]</scope>
    <source>
        <strain evidence="4 5">1p05MA</strain>
    </source>
</reference>
<feature type="region of interest" description="Disordered" evidence="2">
    <location>
        <begin position="280"/>
        <end position="313"/>
    </location>
</feature>
<comment type="caution">
    <text evidence="4">The sequence shown here is derived from an EMBL/GenBank/DDBJ whole genome shotgun (WGS) entry which is preliminary data.</text>
</comment>
<feature type="domain" description="HNH nuclease" evidence="3">
    <location>
        <begin position="388"/>
        <end position="440"/>
    </location>
</feature>
<accession>A0A1R1L9B0</accession>
<dbReference type="STRING" id="554083.BKD30_09400"/>
<feature type="region of interest" description="Disordered" evidence="2">
    <location>
        <begin position="472"/>
        <end position="495"/>
    </location>
</feature>
<evidence type="ECO:0000259" key="3">
    <source>
        <dbReference type="SMART" id="SM00507"/>
    </source>
</evidence>
<dbReference type="Pfam" id="PF01844">
    <property type="entry name" value="HNH"/>
    <property type="match status" value="1"/>
</dbReference>
<dbReference type="InterPro" id="IPR003870">
    <property type="entry name" value="DUF222"/>
</dbReference>